<dbReference type="InterPro" id="IPR036388">
    <property type="entry name" value="WH-like_DNA-bd_sf"/>
</dbReference>
<keyword evidence="2" id="KW-0238">DNA-binding</keyword>
<dbReference type="Proteomes" id="UP001623591">
    <property type="component" value="Unassembled WGS sequence"/>
</dbReference>
<protein>
    <submittedName>
        <fullName evidence="5">MarR family winged helix-turn-helix transcriptional regulator</fullName>
    </submittedName>
</protein>
<dbReference type="InterPro" id="IPR011991">
    <property type="entry name" value="ArsR-like_HTH"/>
</dbReference>
<keyword evidence="6" id="KW-1185">Reference proteome</keyword>
<sequence length="115" mass="13139">MNLTGPQGMLIGTLTRQGKMKVSDLSDTLGLSNSTVSGILDRLENQGLVERTRSREDRRVVYVDVTSKCRKSFKDHHEQINKMFQDMINKATPEELNVIFKGLDTLEKVIEREEE</sequence>
<evidence type="ECO:0000313" key="5">
    <source>
        <dbReference type="EMBL" id="MFL0247666.1"/>
    </source>
</evidence>
<dbReference type="Gene3D" id="1.10.10.10">
    <property type="entry name" value="Winged helix-like DNA-binding domain superfamily/Winged helix DNA-binding domain"/>
    <property type="match status" value="1"/>
</dbReference>
<dbReference type="InterPro" id="IPR036390">
    <property type="entry name" value="WH_DNA-bd_sf"/>
</dbReference>
<dbReference type="EMBL" id="JBJHZZ010000008">
    <property type="protein sequence ID" value="MFL0247666.1"/>
    <property type="molecule type" value="Genomic_DNA"/>
</dbReference>
<evidence type="ECO:0000313" key="6">
    <source>
        <dbReference type="Proteomes" id="UP001623591"/>
    </source>
</evidence>
<dbReference type="PRINTS" id="PR00598">
    <property type="entry name" value="HTHMARR"/>
</dbReference>
<dbReference type="PANTHER" id="PTHR42756:SF1">
    <property type="entry name" value="TRANSCRIPTIONAL REPRESSOR OF EMRAB OPERON"/>
    <property type="match status" value="1"/>
</dbReference>
<dbReference type="InterPro" id="IPR000835">
    <property type="entry name" value="HTH_MarR-typ"/>
</dbReference>
<comment type="caution">
    <text evidence="5">The sequence shown here is derived from an EMBL/GenBank/DDBJ whole genome shotgun (WGS) entry which is preliminary data.</text>
</comment>
<name>A0ABW8T5V9_9CLOT</name>
<dbReference type="Pfam" id="PF01047">
    <property type="entry name" value="MarR"/>
    <property type="match status" value="1"/>
</dbReference>
<gene>
    <name evidence="5" type="ORF">ACJDUG_11865</name>
</gene>
<dbReference type="SUPFAM" id="SSF46785">
    <property type="entry name" value="Winged helix' DNA-binding domain"/>
    <property type="match status" value="1"/>
</dbReference>
<dbReference type="PROSITE" id="PS50995">
    <property type="entry name" value="HTH_MARR_2"/>
    <property type="match status" value="1"/>
</dbReference>
<proteinExistence type="predicted"/>
<accession>A0ABW8T5V9</accession>
<dbReference type="PANTHER" id="PTHR42756">
    <property type="entry name" value="TRANSCRIPTIONAL REGULATOR, MARR"/>
    <property type="match status" value="1"/>
</dbReference>
<keyword evidence="1" id="KW-0805">Transcription regulation</keyword>
<evidence type="ECO:0000256" key="3">
    <source>
        <dbReference type="ARBA" id="ARBA00023163"/>
    </source>
</evidence>
<keyword evidence="3" id="KW-0804">Transcription</keyword>
<evidence type="ECO:0000259" key="4">
    <source>
        <dbReference type="PROSITE" id="PS50995"/>
    </source>
</evidence>
<reference evidence="5 6" key="1">
    <citation type="submission" date="2024-11" db="EMBL/GenBank/DDBJ databases">
        <authorList>
            <person name="Heng Y.C."/>
            <person name="Lim A.C.H."/>
            <person name="Lee J.K.Y."/>
            <person name="Kittelmann S."/>
        </authorList>
    </citation>
    <scope>NUCLEOTIDE SEQUENCE [LARGE SCALE GENOMIC DNA]</scope>
    <source>
        <strain evidence="5 6">WILCCON 0185</strain>
    </source>
</reference>
<organism evidence="5 6">
    <name type="scientific">Candidatus Clostridium stratigraminis</name>
    <dbReference type="NCBI Taxonomy" id="3381661"/>
    <lineage>
        <taxon>Bacteria</taxon>
        <taxon>Bacillati</taxon>
        <taxon>Bacillota</taxon>
        <taxon>Clostridia</taxon>
        <taxon>Eubacteriales</taxon>
        <taxon>Clostridiaceae</taxon>
        <taxon>Clostridium</taxon>
    </lineage>
</organism>
<dbReference type="CDD" id="cd00090">
    <property type="entry name" value="HTH_ARSR"/>
    <property type="match status" value="1"/>
</dbReference>
<evidence type="ECO:0000256" key="1">
    <source>
        <dbReference type="ARBA" id="ARBA00023015"/>
    </source>
</evidence>
<dbReference type="SMART" id="SM00347">
    <property type="entry name" value="HTH_MARR"/>
    <property type="match status" value="1"/>
</dbReference>
<evidence type="ECO:0000256" key="2">
    <source>
        <dbReference type="ARBA" id="ARBA00023125"/>
    </source>
</evidence>
<feature type="domain" description="HTH marR-type" evidence="4">
    <location>
        <begin position="1"/>
        <end position="108"/>
    </location>
</feature>